<dbReference type="EMBL" id="QGKY02000190">
    <property type="protein sequence ID" value="KAF2589396.1"/>
    <property type="molecule type" value="Genomic_DNA"/>
</dbReference>
<comment type="caution">
    <text evidence="2">The sequence shown here is derived from an EMBL/GenBank/DDBJ whole genome shotgun (WGS) entry which is preliminary data.</text>
</comment>
<sequence>MVATLILVRDERGDLHDQEGHLRNATGQRIDARGGAAIPESDTDATGTTLPKVSIDDSLRTSIDTPFKISIDRAVAASIDASSRMLYGQALPWEYRSHDARILKQVSGSAGPLTKIGQASMNQALMVVANKSCSLHFDLYPRIHMNRTLMIAATKSRSNSFLLESL</sequence>
<gene>
    <name evidence="2" type="ORF">F2Q70_00038181</name>
</gene>
<evidence type="ECO:0000256" key="1">
    <source>
        <dbReference type="SAM" id="MobiDB-lite"/>
    </source>
</evidence>
<dbReference type="AlphaFoldDB" id="A0A8S9K7P9"/>
<feature type="region of interest" description="Disordered" evidence="1">
    <location>
        <begin position="20"/>
        <end position="49"/>
    </location>
</feature>
<evidence type="ECO:0000313" key="2">
    <source>
        <dbReference type="EMBL" id="KAF2589396.1"/>
    </source>
</evidence>
<organism evidence="2">
    <name type="scientific">Brassica cretica</name>
    <name type="common">Mustard</name>
    <dbReference type="NCBI Taxonomy" id="69181"/>
    <lineage>
        <taxon>Eukaryota</taxon>
        <taxon>Viridiplantae</taxon>
        <taxon>Streptophyta</taxon>
        <taxon>Embryophyta</taxon>
        <taxon>Tracheophyta</taxon>
        <taxon>Spermatophyta</taxon>
        <taxon>Magnoliopsida</taxon>
        <taxon>eudicotyledons</taxon>
        <taxon>Gunneridae</taxon>
        <taxon>Pentapetalae</taxon>
        <taxon>rosids</taxon>
        <taxon>malvids</taxon>
        <taxon>Brassicales</taxon>
        <taxon>Brassicaceae</taxon>
        <taxon>Brassiceae</taxon>
        <taxon>Brassica</taxon>
    </lineage>
</organism>
<protein>
    <submittedName>
        <fullName evidence="2">Uncharacterized protein</fullName>
    </submittedName>
</protein>
<reference evidence="2" key="1">
    <citation type="submission" date="2019-12" db="EMBL/GenBank/DDBJ databases">
        <title>Genome sequencing and annotation of Brassica cretica.</title>
        <authorList>
            <person name="Studholme D.J."/>
            <person name="Sarris P.F."/>
        </authorList>
    </citation>
    <scope>NUCLEOTIDE SEQUENCE</scope>
    <source>
        <strain evidence="2">PFS-102/07</strain>
        <tissue evidence="2">Leaf</tissue>
    </source>
</reference>
<accession>A0A8S9K7P9</accession>
<proteinExistence type="predicted"/>
<name>A0A8S9K7P9_BRACR</name>